<proteinExistence type="predicted"/>
<evidence type="ECO:0000313" key="2">
    <source>
        <dbReference type="Proteomes" id="UP001603857"/>
    </source>
</evidence>
<dbReference type="PANTHER" id="PTHR31170">
    <property type="entry name" value="BNAC04G53230D PROTEIN"/>
    <property type="match status" value="1"/>
</dbReference>
<protein>
    <submittedName>
        <fullName evidence="1">Uncharacterized protein</fullName>
    </submittedName>
</protein>
<dbReference type="Pfam" id="PF03140">
    <property type="entry name" value="DUF247"/>
    <property type="match status" value="1"/>
</dbReference>
<dbReference type="Proteomes" id="UP001603857">
    <property type="component" value="Unassembled WGS sequence"/>
</dbReference>
<dbReference type="InterPro" id="IPR004158">
    <property type="entry name" value="DUF247_pln"/>
</dbReference>
<dbReference type="AlphaFoldDB" id="A0ABD1NFE1"/>
<accession>A0ABD1NFE1</accession>
<reference evidence="1 2" key="1">
    <citation type="submission" date="2024-08" db="EMBL/GenBank/DDBJ databases">
        <title>Insights into the chromosomal genome structure of Flemingia macrophylla.</title>
        <authorList>
            <person name="Ding Y."/>
            <person name="Zhao Y."/>
            <person name="Bi W."/>
            <person name="Wu M."/>
            <person name="Zhao G."/>
            <person name="Gong Y."/>
            <person name="Li W."/>
            <person name="Zhang P."/>
        </authorList>
    </citation>
    <scope>NUCLEOTIDE SEQUENCE [LARGE SCALE GENOMIC DNA]</scope>
    <source>
        <strain evidence="1">DYQJB</strain>
        <tissue evidence="1">Leaf</tissue>
    </source>
</reference>
<keyword evidence="2" id="KW-1185">Reference proteome</keyword>
<dbReference type="EMBL" id="JBGMDY010000001">
    <property type="protein sequence ID" value="KAL2346791.1"/>
    <property type="molecule type" value="Genomic_DNA"/>
</dbReference>
<comment type="caution">
    <text evidence="1">The sequence shown here is derived from an EMBL/GenBank/DDBJ whole genome shotgun (WGS) entry which is preliminary data.</text>
</comment>
<gene>
    <name evidence="1" type="ORF">Fmac_000791</name>
</gene>
<dbReference type="PANTHER" id="PTHR31170:SF23">
    <property type="match status" value="1"/>
</dbReference>
<sequence>MLKGAEATLTDECCIYRVPFTIRRHKDDAYTPMVVSIGPFHHNTLPRLHNMERHKLYYCKAFLQRTHATSDTWIRYIESVEPIFRRCYSETLPFSKEQLMKIIFVDSGFILELFYRYYDRYNHNRWSSYDACLLTPEMSISIRQDMLLLENQIPSFVLEHLFDMSTSAQAHNSNIPSFIQLTFRYFNYYNSSNLSYNSINTIRHFTDLLRMLYPPPPPPPPNIDVDEPKTQLCSATEFSVCFETCLKGVKKKFCTFQCTNVMRVLYRVKQGFRWMKLMTKHTESCHTENRSEPDTETYVHLPSATELSEAGVKFEVNNSKDKCLLDLKFNNPVLRIPQLLVQDATETLFRNMVALEQCHYHEEAYITEYVLIMDFLINTSKDVDFLVRKGILINWLGDSNFVADLFNGLCKDIISDVDGYPLLYRDLNAFHKNRWNNLKSTLRHDYCKTPWQTAATVAAVLLLILSLGQTVCSVLQVILQ</sequence>
<name>A0ABD1NFE1_9FABA</name>
<organism evidence="1 2">
    <name type="scientific">Flemingia macrophylla</name>
    <dbReference type="NCBI Taxonomy" id="520843"/>
    <lineage>
        <taxon>Eukaryota</taxon>
        <taxon>Viridiplantae</taxon>
        <taxon>Streptophyta</taxon>
        <taxon>Embryophyta</taxon>
        <taxon>Tracheophyta</taxon>
        <taxon>Spermatophyta</taxon>
        <taxon>Magnoliopsida</taxon>
        <taxon>eudicotyledons</taxon>
        <taxon>Gunneridae</taxon>
        <taxon>Pentapetalae</taxon>
        <taxon>rosids</taxon>
        <taxon>fabids</taxon>
        <taxon>Fabales</taxon>
        <taxon>Fabaceae</taxon>
        <taxon>Papilionoideae</taxon>
        <taxon>50 kb inversion clade</taxon>
        <taxon>NPAAA clade</taxon>
        <taxon>indigoferoid/millettioid clade</taxon>
        <taxon>Phaseoleae</taxon>
        <taxon>Flemingia</taxon>
    </lineage>
</organism>
<evidence type="ECO:0000313" key="1">
    <source>
        <dbReference type="EMBL" id="KAL2346791.1"/>
    </source>
</evidence>